<name>M8BWS1_AEGTA</name>
<dbReference type="AlphaFoldDB" id="M8BWS1"/>
<reference evidence="2" key="1">
    <citation type="submission" date="2015-06" db="UniProtKB">
        <authorList>
            <consortium name="EnsemblPlants"/>
        </authorList>
    </citation>
    <scope>IDENTIFICATION</scope>
</reference>
<feature type="compositionally biased region" description="Polar residues" evidence="1">
    <location>
        <begin position="39"/>
        <end position="49"/>
    </location>
</feature>
<feature type="region of interest" description="Disordered" evidence="1">
    <location>
        <begin position="22"/>
        <end position="55"/>
    </location>
</feature>
<dbReference type="EnsemblPlants" id="EMT07388">
    <property type="protein sequence ID" value="EMT07388"/>
    <property type="gene ID" value="F775_43601"/>
</dbReference>
<accession>M8BWS1</accession>
<protein>
    <submittedName>
        <fullName evidence="2">Uncharacterized protein</fullName>
    </submittedName>
</protein>
<evidence type="ECO:0000313" key="2">
    <source>
        <dbReference type="EnsemblPlants" id="EMT07388"/>
    </source>
</evidence>
<organism evidence="2">
    <name type="scientific">Aegilops tauschii</name>
    <name type="common">Tausch's goatgrass</name>
    <name type="synonym">Aegilops squarrosa</name>
    <dbReference type="NCBI Taxonomy" id="37682"/>
    <lineage>
        <taxon>Eukaryota</taxon>
        <taxon>Viridiplantae</taxon>
        <taxon>Streptophyta</taxon>
        <taxon>Embryophyta</taxon>
        <taxon>Tracheophyta</taxon>
        <taxon>Spermatophyta</taxon>
        <taxon>Magnoliopsida</taxon>
        <taxon>Liliopsida</taxon>
        <taxon>Poales</taxon>
        <taxon>Poaceae</taxon>
        <taxon>BOP clade</taxon>
        <taxon>Pooideae</taxon>
        <taxon>Triticodae</taxon>
        <taxon>Triticeae</taxon>
        <taxon>Triticinae</taxon>
        <taxon>Aegilops</taxon>
    </lineage>
</organism>
<proteinExistence type="predicted"/>
<evidence type="ECO:0000256" key="1">
    <source>
        <dbReference type="SAM" id="MobiDB-lite"/>
    </source>
</evidence>
<sequence length="55" mass="5723">MGLAGRKRDVELGLASSFHSHCEGASNGSTTLGRGCCEKTSNGSTTNSRGCCDEW</sequence>